<dbReference type="GO" id="GO:0009272">
    <property type="term" value="P:fungal-type cell wall biogenesis"/>
    <property type="evidence" value="ECO:0007669"/>
    <property type="project" value="TreeGrafter"/>
</dbReference>
<dbReference type="RefSeq" id="XP_024697971.1">
    <property type="nucleotide sequence ID" value="XM_024838585.1"/>
</dbReference>
<comment type="catalytic activity">
    <reaction evidence="1 10">
        <text>Random hydrolysis of (1-&gt;6)-alpha-D-mannosidic linkages in unbranched (1-&gt;6)-mannans.</text>
        <dbReference type="EC" id="3.2.1.101"/>
    </reaction>
</comment>
<dbReference type="AlphaFoldDB" id="A0A2I1DHN0"/>
<dbReference type="OrthoDB" id="4187847at2759"/>
<keyword evidence="15" id="KW-1185">Reference proteome</keyword>
<feature type="chain" id="PRO_5014193406" description="Mannan endo-1,6-alpha-mannosidase" evidence="13">
    <location>
        <begin position="25"/>
        <end position="463"/>
    </location>
</feature>
<reference evidence="14" key="1">
    <citation type="submission" date="2016-12" db="EMBL/GenBank/DDBJ databases">
        <title>The genomes of Aspergillus section Nigri reveals drivers in fungal speciation.</title>
        <authorList>
            <consortium name="DOE Joint Genome Institute"/>
            <person name="Vesth T.C."/>
            <person name="Nybo J."/>
            <person name="Theobald S."/>
            <person name="Brandl J."/>
            <person name="Frisvad J.C."/>
            <person name="Nielsen K.F."/>
            <person name="Lyhne E.K."/>
            <person name="Kogle M.E."/>
            <person name="Kuo A."/>
            <person name="Riley R."/>
            <person name="Clum A."/>
            <person name="Nolan M."/>
            <person name="Lipzen A."/>
            <person name="Salamov A."/>
            <person name="Henrissat B."/>
            <person name="Wiebenga A."/>
            <person name="De vries R.P."/>
            <person name="Grigoriev I.V."/>
            <person name="Mortensen U.H."/>
            <person name="Andersen M.R."/>
            <person name="Baker S.E."/>
        </authorList>
    </citation>
    <scope>NUCLEOTIDE SEQUENCE</scope>
    <source>
        <strain evidence="14">IBT 28561</strain>
    </source>
</reference>
<keyword evidence="12" id="KW-1133">Transmembrane helix</keyword>
<evidence type="ECO:0000256" key="1">
    <source>
        <dbReference type="ARBA" id="ARBA00001452"/>
    </source>
</evidence>
<feature type="compositionally biased region" description="Polar residues" evidence="11">
    <location>
        <begin position="402"/>
        <end position="414"/>
    </location>
</feature>
<dbReference type="EC" id="3.2.1.101" evidence="4 10"/>
<feature type="transmembrane region" description="Helical" evidence="12">
    <location>
        <begin position="437"/>
        <end position="459"/>
    </location>
</feature>
<keyword evidence="7 12" id="KW-0472">Membrane</keyword>
<comment type="similarity">
    <text evidence="3 10">Belongs to the glycosyl hydrolase 76 family.</text>
</comment>
<protein>
    <recommendedName>
        <fullName evidence="4 10">Mannan endo-1,6-alpha-mannosidase</fullName>
        <ecNumber evidence="4 10">3.2.1.101</ecNumber>
    </recommendedName>
</protein>
<dbReference type="SUPFAM" id="SSF48208">
    <property type="entry name" value="Six-hairpin glycosidases"/>
    <property type="match status" value="1"/>
</dbReference>
<keyword evidence="12" id="KW-0812">Transmembrane</keyword>
<evidence type="ECO:0000256" key="11">
    <source>
        <dbReference type="SAM" id="MobiDB-lite"/>
    </source>
</evidence>
<feature type="signal peptide" evidence="13">
    <location>
        <begin position="1"/>
        <end position="24"/>
    </location>
</feature>
<dbReference type="GO" id="GO:0012505">
    <property type="term" value="C:endomembrane system"/>
    <property type="evidence" value="ECO:0007669"/>
    <property type="project" value="UniProtKB-SubCell"/>
</dbReference>
<comment type="caution">
    <text evidence="14">The sequence shown here is derived from an EMBL/GenBank/DDBJ whole genome shotgun (WGS) entry which is preliminary data.</text>
</comment>
<dbReference type="Proteomes" id="UP000234254">
    <property type="component" value="Unassembled WGS sequence"/>
</dbReference>
<evidence type="ECO:0000256" key="6">
    <source>
        <dbReference type="ARBA" id="ARBA00022801"/>
    </source>
</evidence>
<feature type="compositionally biased region" description="Basic and acidic residues" evidence="11">
    <location>
        <begin position="418"/>
        <end position="429"/>
    </location>
</feature>
<dbReference type="PANTHER" id="PTHR12145">
    <property type="entry name" value="MANNAN ENDO-1,6-ALPHA-MANNOSIDASE DCW1"/>
    <property type="match status" value="1"/>
</dbReference>
<evidence type="ECO:0000256" key="12">
    <source>
        <dbReference type="SAM" id="Phobius"/>
    </source>
</evidence>
<comment type="subcellular location">
    <subcellularLocation>
        <location evidence="2">Endomembrane system</location>
    </subcellularLocation>
</comment>
<evidence type="ECO:0000256" key="7">
    <source>
        <dbReference type="ARBA" id="ARBA00023136"/>
    </source>
</evidence>
<dbReference type="GO" id="GO:0008496">
    <property type="term" value="F:mannan endo-1,6-alpha-mannosidase activity"/>
    <property type="evidence" value="ECO:0007669"/>
    <property type="project" value="UniProtKB-UniRule"/>
</dbReference>
<dbReference type="Gene3D" id="1.50.10.20">
    <property type="match status" value="1"/>
</dbReference>
<gene>
    <name evidence="14" type="ORF">P168DRAFT_301893</name>
</gene>
<dbReference type="InterPro" id="IPR014480">
    <property type="entry name" value="Mannan-1_6-alpha_mannosidase"/>
</dbReference>
<evidence type="ECO:0000256" key="3">
    <source>
        <dbReference type="ARBA" id="ARBA00009699"/>
    </source>
</evidence>
<proteinExistence type="inferred from homology"/>
<evidence type="ECO:0000256" key="8">
    <source>
        <dbReference type="ARBA" id="ARBA00023180"/>
    </source>
</evidence>
<keyword evidence="8" id="KW-0325">Glycoprotein</keyword>
<dbReference type="PANTHER" id="PTHR12145:SF37">
    <property type="entry name" value="MANNAN ENDO-1,6-ALPHA-MANNOSIDASE"/>
    <property type="match status" value="1"/>
</dbReference>
<keyword evidence="5 13" id="KW-0732">Signal</keyword>
<evidence type="ECO:0000256" key="4">
    <source>
        <dbReference type="ARBA" id="ARBA00012350"/>
    </source>
</evidence>
<name>A0A2I1DHN0_ASPC2</name>
<keyword evidence="9 10" id="KW-0326">Glycosidase</keyword>
<accession>A0A2I1DHN0</accession>
<evidence type="ECO:0000256" key="2">
    <source>
        <dbReference type="ARBA" id="ARBA00004308"/>
    </source>
</evidence>
<dbReference type="VEuPathDB" id="FungiDB:P168DRAFT_301893"/>
<dbReference type="EMBL" id="MSFM01000001">
    <property type="protein sequence ID" value="PKY09377.1"/>
    <property type="molecule type" value="Genomic_DNA"/>
</dbReference>
<dbReference type="FunFam" id="1.50.10.20:FF:000006">
    <property type="entry name" value="Mannan endo-1,6-alpha-mannosidase"/>
    <property type="match status" value="1"/>
</dbReference>
<dbReference type="PIRSF" id="PIRSF016302">
    <property type="entry name" value="Man_a_manosd"/>
    <property type="match status" value="1"/>
</dbReference>
<evidence type="ECO:0000256" key="10">
    <source>
        <dbReference type="PIRNR" id="PIRNR016302"/>
    </source>
</evidence>
<dbReference type="GO" id="GO:0016052">
    <property type="term" value="P:carbohydrate catabolic process"/>
    <property type="evidence" value="ECO:0007669"/>
    <property type="project" value="InterPro"/>
</dbReference>
<organism evidence="14 15">
    <name type="scientific">Aspergillus campestris (strain IBT 28561)</name>
    <dbReference type="NCBI Taxonomy" id="1392248"/>
    <lineage>
        <taxon>Eukaryota</taxon>
        <taxon>Fungi</taxon>
        <taxon>Dikarya</taxon>
        <taxon>Ascomycota</taxon>
        <taxon>Pezizomycotina</taxon>
        <taxon>Eurotiomycetes</taxon>
        <taxon>Eurotiomycetidae</taxon>
        <taxon>Eurotiales</taxon>
        <taxon>Aspergillaceae</taxon>
        <taxon>Aspergillus</taxon>
        <taxon>Aspergillus subgen. Circumdati</taxon>
    </lineage>
</organism>
<evidence type="ECO:0000256" key="13">
    <source>
        <dbReference type="SAM" id="SignalP"/>
    </source>
</evidence>
<evidence type="ECO:0000256" key="5">
    <source>
        <dbReference type="ARBA" id="ARBA00022729"/>
    </source>
</evidence>
<sequence>MKPSSLTWLPTLWLALWWSHLSAGIELEIQSDESLKKAASSAAWSMMSTYSANETDNPGKLEGTWWEAAGMFLHLIQYYHVTGDETYNKDTTEGMQQQSGEDQDYRPKSELAWLGNDDQMFWGVAAITAAELKYPEDPKGASWLSLAQAVFNTQKPAWDPAACGGGLRWQMHSVKPGYDLKNSISNGGLFQIAARLARYTSDKEYVEWADKIWDWSVSVPLINDKTWYVADSTSTKDGCKSAGREQWTYTYGTYLIGSAYMYNHTEDEKWLKRVNGLLDATLEQFWPQKYFGYNTKGETLIEVGCEKPGNCDNNMKTYKGLLGSWLAFVARVVPTTRDRITPKLEGAARAAAKSCTGSKHDECGMRWYEDKYDGNGGMEQDMSALSMFTANLILRMDDDPVTSKTGGDSKSNKNAGMVHHDDDDKDKLKPITAGDKAGAAILTFVMCGGSLALAGWVFWGEFF</sequence>
<dbReference type="InterPro" id="IPR005198">
    <property type="entry name" value="Glyco_hydro_76"/>
</dbReference>
<dbReference type="GeneID" id="36546109"/>
<feature type="region of interest" description="Disordered" evidence="11">
    <location>
        <begin position="401"/>
        <end position="429"/>
    </location>
</feature>
<dbReference type="Pfam" id="PF03663">
    <property type="entry name" value="Glyco_hydro_76"/>
    <property type="match status" value="1"/>
</dbReference>
<evidence type="ECO:0000313" key="15">
    <source>
        <dbReference type="Proteomes" id="UP000234254"/>
    </source>
</evidence>
<evidence type="ECO:0000313" key="14">
    <source>
        <dbReference type="EMBL" id="PKY09377.1"/>
    </source>
</evidence>
<evidence type="ECO:0000256" key="9">
    <source>
        <dbReference type="ARBA" id="ARBA00023295"/>
    </source>
</evidence>
<dbReference type="InterPro" id="IPR008928">
    <property type="entry name" value="6-hairpin_glycosidase_sf"/>
</dbReference>
<keyword evidence="6 10" id="KW-0378">Hydrolase</keyword>